<name>A0A091MGI1_9PASS</name>
<reference evidence="3 4" key="1">
    <citation type="submission" date="2014-04" db="EMBL/GenBank/DDBJ databases">
        <title>Genome evolution of avian class.</title>
        <authorList>
            <person name="Zhang G."/>
            <person name="Li C."/>
        </authorList>
    </citation>
    <scope>NUCLEOTIDE SEQUENCE [LARGE SCALE GENOMIC DNA]</scope>
    <source>
        <strain evidence="3">BGI_N310</strain>
    </source>
</reference>
<feature type="non-terminal residue" evidence="3">
    <location>
        <position position="54"/>
    </location>
</feature>
<dbReference type="AlphaFoldDB" id="A0A091MGI1"/>
<evidence type="ECO:0000256" key="1">
    <source>
        <dbReference type="PROSITE-ProRule" id="PRU00042"/>
    </source>
</evidence>
<keyword evidence="1" id="KW-0863">Zinc-finger</keyword>
<sequence length="54" mass="6475">CNKCQGNFSNQFFLALHQHKHSSHDHILCLCCNQRFIWSTDFIQQHWVHIGLRP</sequence>
<keyword evidence="1" id="KW-0862">Zinc</keyword>
<keyword evidence="1" id="KW-0479">Metal-binding</keyword>
<dbReference type="GO" id="GO:0008270">
    <property type="term" value="F:zinc ion binding"/>
    <property type="evidence" value="ECO:0007669"/>
    <property type="project" value="UniProtKB-KW"/>
</dbReference>
<proteinExistence type="predicted"/>
<dbReference type="PROSITE" id="PS50157">
    <property type="entry name" value="ZINC_FINGER_C2H2_2"/>
    <property type="match status" value="1"/>
</dbReference>
<dbReference type="EMBL" id="KK825203">
    <property type="protein sequence ID" value="KFP72246.1"/>
    <property type="molecule type" value="Genomic_DNA"/>
</dbReference>
<dbReference type="Proteomes" id="UP000053537">
    <property type="component" value="Unassembled WGS sequence"/>
</dbReference>
<keyword evidence="4" id="KW-1185">Reference proteome</keyword>
<evidence type="ECO:0000313" key="4">
    <source>
        <dbReference type="Proteomes" id="UP000053537"/>
    </source>
</evidence>
<accession>A0A091MGI1</accession>
<dbReference type="PROSITE" id="PS00028">
    <property type="entry name" value="ZINC_FINGER_C2H2_1"/>
    <property type="match status" value="1"/>
</dbReference>
<gene>
    <name evidence="3" type="ORF">N310_06064</name>
</gene>
<protein>
    <recommendedName>
        <fullName evidence="2">C2H2-type domain-containing protein</fullName>
    </recommendedName>
</protein>
<feature type="domain" description="C2H2-type" evidence="2">
    <location>
        <begin position="1"/>
        <end position="26"/>
    </location>
</feature>
<evidence type="ECO:0000259" key="2">
    <source>
        <dbReference type="PROSITE" id="PS50157"/>
    </source>
</evidence>
<evidence type="ECO:0000313" key="3">
    <source>
        <dbReference type="EMBL" id="KFP72246.1"/>
    </source>
</evidence>
<organism evidence="3 4">
    <name type="scientific">Acanthisitta chloris</name>
    <name type="common">rifleman</name>
    <dbReference type="NCBI Taxonomy" id="57068"/>
    <lineage>
        <taxon>Eukaryota</taxon>
        <taxon>Metazoa</taxon>
        <taxon>Chordata</taxon>
        <taxon>Craniata</taxon>
        <taxon>Vertebrata</taxon>
        <taxon>Euteleostomi</taxon>
        <taxon>Archelosauria</taxon>
        <taxon>Archosauria</taxon>
        <taxon>Dinosauria</taxon>
        <taxon>Saurischia</taxon>
        <taxon>Theropoda</taxon>
        <taxon>Coelurosauria</taxon>
        <taxon>Aves</taxon>
        <taxon>Neognathae</taxon>
        <taxon>Neoaves</taxon>
        <taxon>Telluraves</taxon>
        <taxon>Australaves</taxon>
        <taxon>Passeriformes</taxon>
        <taxon>Acanthisittidae</taxon>
        <taxon>Acanthisitta</taxon>
    </lineage>
</organism>
<feature type="non-terminal residue" evidence="3">
    <location>
        <position position="1"/>
    </location>
</feature>
<dbReference type="InterPro" id="IPR013087">
    <property type="entry name" value="Znf_C2H2_type"/>
</dbReference>